<reference evidence="11" key="1">
    <citation type="submission" date="2022-09" db="EMBL/GenBank/DDBJ databases">
        <title>Actin cytoskeleton and complex cell architecture in an #Asgard archaeon.</title>
        <authorList>
            <person name="Ponce Toledo R.I."/>
            <person name="Schleper C."/>
            <person name="Rodrigues Oliveira T."/>
            <person name="Wollweber F."/>
            <person name="Xu J."/>
            <person name="Rittmann S."/>
            <person name="Klingl A."/>
            <person name="Pilhofer M."/>
        </authorList>
    </citation>
    <scope>NUCLEOTIDE SEQUENCE</scope>
    <source>
        <strain evidence="11">B-35</strain>
    </source>
</reference>
<keyword evidence="6" id="KW-0472">Membrane</keyword>
<proteinExistence type="predicted"/>
<keyword evidence="6" id="KW-0812">Transmembrane</keyword>
<feature type="domain" description="PAS" evidence="9">
    <location>
        <begin position="385"/>
        <end position="458"/>
    </location>
</feature>
<dbReference type="PRINTS" id="PR00344">
    <property type="entry name" value="BCTRLSENSOR"/>
</dbReference>
<dbReference type="PROSITE" id="PS50112">
    <property type="entry name" value="PAS"/>
    <property type="match status" value="1"/>
</dbReference>
<dbReference type="SMART" id="SM00091">
    <property type="entry name" value="PAS"/>
    <property type="match status" value="1"/>
</dbReference>
<dbReference type="PROSITE" id="PS50110">
    <property type="entry name" value="RESPONSE_REGULATORY"/>
    <property type="match status" value="1"/>
</dbReference>
<dbReference type="InterPro" id="IPR001789">
    <property type="entry name" value="Sig_transdc_resp-reg_receiver"/>
</dbReference>
<name>A0ABY6HKJ5_9ARCH</name>
<keyword evidence="3" id="KW-0597">Phosphoprotein</keyword>
<dbReference type="Gene3D" id="3.40.50.2300">
    <property type="match status" value="1"/>
</dbReference>
<dbReference type="InterPro" id="IPR004358">
    <property type="entry name" value="Sig_transdc_His_kin-like_C"/>
</dbReference>
<sequence>MSKAKKRLKLFKSRRYTIFQKFVFLGIIPVMIIFSLTYVDFMIRYRTLRIEDEEVIMTEKLENSAENLDGLLSKIEMIPKSVALNPIIRNIQETLFPNYFEEILNIYPEIHNIYAAYQNAGNLTVTYRNDSKIQTDIHPPTHYVGVGEQWYDLPIEQKKFVIQDAYFDENFMKVWMVSFLNPVYDYNQTLIGMVGCDITLDKLYELVDKLTIDNECTAFVLQDSDIILAIQNSSYYGRKFEEYAQENSESALNSLISNLESNSENPFSGTYLDSSKSENYLYCVQLRNPNIDWKLYISVPTSVILEDVNQIIIYLSGLGVFLLIIVGMLLYMLSRSISKPINSLVHITKKIAAGDLDDKIEIRSSGEIQELIINFQKMVFHIQAQISHLQYISDWSPTPIMMISKEGKIEYINKRFLEVYGYNLFDIPDLTAWFPKAYPDPEYREVVTNEWKEHVDNKKFILEKPIHFFVTAKSGERIYTGFRLMHLENGGQYLTLENETERQKQEEELLRNQKIESISLLAGGIAHDFNNILMGLLGNINLLQLEDNLPAEHVEILSQLEKAVLRGSGLTKQLLTFSKGGTPVKKIQKIKPLLMDSLSFVMTGSNSVYELDVEDDLPNVNIDAGQISQVLNNLIINAQHAMPNGGIIEVTAKLVHLDNNNEKSAKSGDFIEIEISDHGCGIPQENQKKIFSPYFTTKSKGNGLGLATAFAILKKHDGFIHFVSEVEKGTSFFINLPVSSDKPLKSEEIHFSNNNFVGRVLILDDDLIILKSVSRLLNKLGFHVDQAIDGEILIEKYLFALKTENPYDFIITDLTIPGGMGGKEAVEILQKNDPAIKAVVSSGYSNDPILSNYQQYGFIAALHKPYTVRELSAIINSILNK</sequence>
<dbReference type="Pfam" id="PF22673">
    <property type="entry name" value="MCP-like_PDC_1"/>
    <property type="match status" value="1"/>
</dbReference>
<evidence type="ECO:0000256" key="6">
    <source>
        <dbReference type="SAM" id="Phobius"/>
    </source>
</evidence>
<dbReference type="GO" id="GO:0016740">
    <property type="term" value="F:transferase activity"/>
    <property type="evidence" value="ECO:0007669"/>
    <property type="project" value="UniProtKB-KW"/>
</dbReference>
<evidence type="ECO:0000313" key="12">
    <source>
        <dbReference type="Proteomes" id="UP001208689"/>
    </source>
</evidence>
<dbReference type="InterPro" id="IPR003661">
    <property type="entry name" value="HisK_dim/P_dom"/>
</dbReference>
<evidence type="ECO:0000256" key="1">
    <source>
        <dbReference type="ARBA" id="ARBA00000085"/>
    </source>
</evidence>
<dbReference type="CDD" id="cd12913">
    <property type="entry name" value="PDC1_MCP_like"/>
    <property type="match status" value="1"/>
</dbReference>
<keyword evidence="5" id="KW-0418">Kinase</keyword>
<comment type="catalytic activity">
    <reaction evidence="1">
        <text>ATP + protein L-histidine = ADP + protein N-phospho-L-histidine.</text>
        <dbReference type="EC" id="2.7.13.3"/>
    </reaction>
</comment>
<evidence type="ECO:0000259" key="9">
    <source>
        <dbReference type="PROSITE" id="PS50112"/>
    </source>
</evidence>
<organism evidence="11 12">
    <name type="scientific">Candidatus Lokiarchaeum ossiferum</name>
    <dbReference type="NCBI Taxonomy" id="2951803"/>
    <lineage>
        <taxon>Archaea</taxon>
        <taxon>Promethearchaeati</taxon>
        <taxon>Promethearchaeota</taxon>
        <taxon>Promethearchaeia</taxon>
        <taxon>Promethearchaeales</taxon>
        <taxon>Promethearchaeaceae</taxon>
        <taxon>Candidatus Lokiarchaeum</taxon>
    </lineage>
</organism>
<dbReference type="InterPro" id="IPR000014">
    <property type="entry name" value="PAS"/>
</dbReference>
<dbReference type="CDD" id="cd00156">
    <property type="entry name" value="REC"/>
    <property type="match status" value="1"/>
</dbReference>
<dbReference type="CDD" id="cd00082">
    <property type="entry name" value="HisKA"/>
    <property type="match status" value="1"/>
</dbReference>
<dbReference type="PANTHER" id="PTHR43065">
    <property type="entry name" value="SENSOR HISTIDINE KINASE"/>
    <property type="match status" value="1"/>
</dbReference>
<dbReference type="InterPro" id="IPR035965">
    <property type="entry name" value="PAS-like_dom_sf"/>
</dbReference>
<dbReference type="Proteomes" id="UP001208689">
    <property type="component" value="Chromosome"/>
</dbReference>
<dbReference type="Gene3D" id="3.30.450.20">
    <property type="entry name" value="PAS domain"/>
    <property type="match status" value="2"/>
</dbReference>
<keyword evidence="6" id="KW-1133">Transmembrane helix</keyword>
<dbReference type="InterPro" id="IPR005467">
    <property type="entry name" value="His_kinase_dom"/>
</dbReference>
<dbReference type="SUPFAM" id="SSF55874">
    <property type="entry name" value="ATPase domain of HSP90 chaperone/DNA topoisomerase II/histidine kinase"/>
    <property type="match status" value="1"/>
</dbReference>
<feature type="transmembrane region" description="Helical" evidence="6">
    <location>
        <begin position="21"/>
        <end position="39"/>
    </location>
</feature>
<protein>
    <recommendedName>
        <fullName evidence="2">histidine kinase</fullName>
        <ecNumber evidence="2">2.7.13.3</ecNumber>
    </recommendedName>
</protein>
<evidence type="ECO:0000259" key="7">
    <source>
        <dbReference type="PROSITE" id="PS50109"/>
    </source>
</evidence>
<feature type="domain" description="HAMP" evidence="10">
    <location>
        <begin position="335"/>
        <end position="387"/>
    </location>
</feature>
<dbReference type="PROSITE" id="PS50885">
    <property type="entry name" value="HAMP"/>
    <property type="match status" value="1"/>
</dbReference>
<dbReference type="SMART" id="SM00448">
    <property type="entry name" value="REC"/>
    <property type="match status" value="1"/>
</dbReference>
<dbReference type="Gene3D" id="1.10.287.130">
    <property type="match status" value="1"/>
</dbReference>
<evidence type="ECO:0000256" key="3">
    <source>
        <dbReference type="ARBA" id="ARBA00022553"/>
    </source>
</evidence>
<dbReference type="Gene3D" id="6.10.340.10">
    <property type="match status" value="1"/>
</dbReference>
<evidence type="ECO:0000256" key="5">
    <source>
        <dbReference type="ARBA" id="ARBA00022777"/>
    </source>
</evidence>
<evidence type="ECO:0000259" key="10">
    <source>
        <dbReference type="PROSITE" id="PS50885"/>
    </source>
</evidence>
<evidence type="ECO:0000256" key="2">
    <source>
        <dbReference type="ARBA" id="ARBA00012438"/>
    </source>
</evidence>
<dbReference type="SMART" id="SM00304">
    <property type="entry name" value="HAMP"/>
    <property type="match status" value="1"/>
</dbReference>
<feature type="transmembrane region" description="Helical" evidence="6">
    <location>
        <begin position="311"/>
        <end position="333"/>
    </location>
</feature>
<keyword evidence="4 11" id="KW-0808">Transferase</keyword>
<dbReference type="InterPro" id="IPR003594">
    <property type="entry name" value="HATPase_dom"/>
</dbReference>
<dbReference type="CDD" id="cd06225">
    <property type="entry name" value="HAMP"/>
    <property type="match status" value="1"/>
</dbReference>
<dbReference type="Pfam" id="PF00512">
    <property type="entry name" value="HisKA"/>
    <property type="match status" value="1"/>
</dbReference>
<dbReference type="Gene3D" id="3.30.565.10">
    <property type="entry name" value="Histidine kinase-like ATPase, C-terminal domain"/>
    <property type="match status" value="1"/>
</dbReference>
<dbReference type="EMBL" id="CP104013">
    <property type="protein sequence ID" value="UYP44051.1"/>
    <property type="molecule type" value="Genomic_DNA"/>
</dbReference>
<dbReference type="InterPro" id="IPR036097">
    <property type="entry name" value="HisK_dim/P_sf"/>
</dbReference>
<keyword evidence="12" id="KW-1185">Reference proteome</keyword>
<feature type="domain" description="Histidine kinase" evidence="7">
    <location>
        <begin position="524"/>
        <end position="740"/>
    </location>
</feature>
<dbReference type="SUPFAM" id="SSF158472">
    <property type="entry name" value="HAMP domain-like"/>
    <property type="match status" value="1"/>
</dbReference>
<dbReference type="InterPro" id="IPR003660">
    <property type="entry name" value="HAMP_dom"/>
</dbReference>
<dbReference type="InterPro" id="IPR036890">
    <property type="entry name" value="HATPase_C_sf"/>
</dbReference>
<evidence type="ECO:0000313" key="11">
    <source>
        <dbReference type="EMBL" id="UYP44051.1"/>
    </source>
</evidence>
<evidence type="ECO:0000259" key="8">
    <source>
        <dbReference type="PROSITE" id="PS50110"/>
    </source>
</evidence>
<dbReference type="SUPFAM" id="SSF47384">
    <property type="entry name" value="Homodimeric domain of signal transducing histidine kinase"/>
    <property type="match status" value="1"/>
</dbReference>
<gene>
    <name evidence="11" type="ORF">NEF87_000336</name>
</gene>
<dbReference type="Pfam" id="PF02518">
    <property type="entry name" value="HATPase_c"/>
    <property type="match status" value="1"/>
</dbReference>
<dbReference type="PROSITE" id="PS50109">
    <property type="entry name" value="HIS_KIN"/>
    <property type="match status" value="1"/>
</dbReference>
<dbReference type="SMART" id="SM00388">
    <property type="entry name" value="HisKA"/>
    <property type="match status" value="1"/>
</dbReference>
<evidence type="ECO:0000256" key="4">
    <source>
        <dbReference type="ARBA" id="ARBA00022679"/>
    </source>
</evidence>
<dbReference type="PANTHER" id="PTHR43065:SF42">
    <property type="entry name" value="TWO-COMPONENT SENSOR PPRA"/>
    <property type="match status" value="1"/>
</dbReference>
<feature type="domain" description="Response regulatory" evidence="8">
    <location>
        <begin position="759"/>
        <end position="879"/>
    </location>
</feature>
<dbReference type="Pfam" id="PF00672">
    <property type="entry name" value="HAMP"/>
    <property type="match status" value="1"/>
</dbReference>
<accession>A0ABY6HKJ5</accession>
<dbReference type="SMART" id="SM00387">
    <property type="entry name" value="HATPase_c"/>
    <property type="match status" value="1"/>
</dbReference>
<dbReference type="InterPro" id="IPR011006">
    <property type="entry name" value="CheY-like_superfamily"/>
</dbReference>
<dbReference type="SUPFAM" id="SSF55785">
    <property type="entry name" value="PYP-like sensor domain (PAS domain)"/>
    <property type="match status" value="1"/>
</dbReference>
<dbReference type="SUPFAM" id="SSF52172">
    <property type="entry name" value="CheY-like"/>
    <property type="match status" value="1"/>
</dbReference>
<dbReference type="Pfam" id="PF00072">
    <property type="entry name" value="Response_reg"/>
    <property type="match status" value="1"/>
</dbReference>
<dbReference type="Pfam" id="PF13188">
    <property type="entry name" value="PAS_8"/>
    <property type="match status" value="1"/>
</dbReference>
<dbReference type="EC" id="2.7.13.3" evidence="2"/>